<name>A0AAV7QCQ3_PLEWA</name>
<dbReference type="AlphaFoldDB" id="A0AAV7QCQ3"/>
<comment type="caution">
    <text evidence="2">The sequence shown here is derived from an EMBL/GenBank/DDBJ whole genome shotgun (WGS) entry which is preliminary data.</text>
</comment>
<keyword evidence="3" id="KW-1185">Reference proteome</keyword>
<feature type="compositionally biased region" description="Basic and acidic residues" evidence="1">
    <location>
        <begin position="8"/>
        <end position="17"/>
    </location>
</feature>
<feature type="region of interest" description="Disordered" evidence="1">
    <location>
        <begin position="77"/>
        <end position="113"/>
    </location>
</feature>
<organism evidence="2 3">
    <name type="scientific">Pleurodeles waltl</name>
    <name type="common">Iberian ribbed newt</name>
    <dbReference type="NCBI Taxonomy" id="8319"/>
    <lineage>
        <taxon>Eukaryota</taxon>
        <taxon>Metazoa</taxon>
        <taxon>Chordata</taxon>
        <taxon>Craniata</taxon>
        <taxon>Vertebrata</taxon>
        <taxon>Euteleostomi</taxon>
        <taxon>Amphibia</taxon>
        <taxon>Batrachia</taxon>
        <taxon>Caudata</taxon>
        <taxon>Salamandroidea</taxon>
        <taxon>Salamandridae</taxon>
        <taxon>Pleurodelinae</taxon>
        <taxon>Pleurodeles</taxon>
    </lineage>
</organism>
<dbReference type="EMBL" id="JANPWB010000010">
    <property type="protein sequence ID" value="KAJ1137042.1"/>
    <property type="molecule type" value="Genomic_DNA"/>
</dbReference>
<feature type="compositionally biased region" description="Basic and acidic residues" evidence="1">
    <location>
        <begin position="81"/>
        <end position="95"/>
    </location>
</feature>
<evidence type="ECO:0000256" key="1">
    <source>
        <dbReference type="SAM" id="MobiDB-lite"/>
    </source>
</evidence>
<reference evidence="2" key="1">
    <citation type="journal article" date="2022" name="bioRxiv">
        <title>Sequencing and chromosome-scale assembly of the giantPleurodeles waltlgenome.</title>
        <authorList>
            <person name="Brown T."/>
            <person name="Elewa A."/>
            <person name="Iarovenko S."/>
            <person name="Subramanian E."/>
            <person name="Araus A.J."/>
            <person name="Petzold A."/>
            <person name="Susuki M."/>
            <person name="Suzuki K.-i.T."/>
            <person name="Hayashi T."/>
            <person name="Toyoda A."/>
            <person name="Oliveira C."/>
            <person name="Osipova E."/>
            <person name="Leigh N.D."/>
            <person name="Simon A."/>
            <person name="Yun M.H."/>
        </authorList>
    </citation>
    <scope>NUCLEOTIDE SEQUENCE</scope>
    <source>
        <strain evidence="2">20211129_DDA</strain>
        <tissue evidence="2">Liver</tissue>
    </source>
</reference>
<proteinExistence type="predicted"/>
<accession>A0AAV7QCQ3</accession>
<sequence length="113" mass="12099">MRPGSEGGLREAAETHRGGRARARTGTGCRRREEVPPSTLLPQRRARAGRWRMVERAGPGPEQEQAAGRGAPLCTTEIAESTERPPKNGGEDRAWARAGVCCGEGGRAPTLLK</sequence>
<gene>
    <name evidence="2" type="ORF">NDU88_003455</name>
</gene>
<dbReference type="Proteomes" id="UP001066276">
    <property type="component" value="Chromosome 6"/>
</dbReference>
<evidence type="ECO:0000313" key="3">
    <source>
        <dbReference type="Proteomes" id="UP001066276"/>
    </source>
</evidence>
<feature type="region of interest" description="Disordered" evidence="1">
    <location>
        <begin position="1"/>
        <end position="49"/>
    </location>
</feature>
<protein>
    <submittedName>
        <fullName evidence="2">Uncharacterized protein</fullName>
    </submittedName>
</protein>
<evidence type="ECO:0000313" key="2">
    <source>
        <dbReference type="EMBL" id="KAJ1137042.1"/>
    </source>
</evidence>